<dbReference type="Pfam" id="PF00106">
    <property type="entry name" value="adh_short"/>
    <property type="match status" value="1"/>
</dbReference>
<dbReference type="AlphaFoldDB" id="A0A6A6HW59"/>
<dbReference type="Proteomes" id="UP000800094">
    <property type="component" value="Unassembled WGS sequence"/>
</dbReference>
<keyword evidence="5" id="KW-1185">Reference proteome</keyword>
<dbReference type="GO" id="GO:0016491">
    <property type="term" value="F:oxidoreductase activity"/>
    <property type="evidence" value="ECO:0007669"/>
    <property type="project" value="UniProtKB-KW"/>
</dbReference>
<gene>
    <name evidence="4" type="ORF">BU26DRAFT_524942</name>
</gene>
<dbReference type="Gene3D" id="3.40.50.720">
    <property type="entry name" value="NAD(P)-binding Rossmann-like Domain"/>
    <property type="match status" value="1"/>
</dbReference>
<dbReference type="SUPFAM" id="SSF51735">
    <property type="entry name" value="NAD(P)-binding Rossmann-fold domains"/>
    <property type="match status" value="1"/>
</dbReference>
<dbReference type="OrthoDB" id="1274115at2759"/>
<evidence type="ECO:0000313" key="5">
    <source>
        <dbReference type="Proteomes" id="UP000800094"/>
    </source>
</evidence>
<name>A0A6A6HW59_9PLEO</name>
<dbReference type="CDD" id="cd05374">
    <property type="entry name" value="17beta-HSD-like_SDR_c"/>
    <property type="match status" value="1"/>
</dbReference>
<dbReference type="EMBL" id="ML987210">
    <property type="protein sequence ID" value="KAF2241793.1"/>
    <property type="molecule type" value="Genomic_DNA"/>
</dbReference>
<accession>A0A6A6HW59</accession>
<dbReference type="InterPro" id="IPR002347">
    <property type="entry name" value="SDR_fam"/>
</dbReference>
<sequence length="308" mass="33109">MAPYTLPPSAVWFITGCSSGIGHALCAHLATHTTCRIVATARNPSSLSSLPSGPNILKLALDVTSESSIQSALAATLHAFGRIDILVNNAGYGLMADTETADPAAARALMDTNFWAAVRLTQLALPIFREENAKTGGPRGGMVMQITSLGGRLAFAGNAFYHASKFALEGFTEALAKEVPEEWGVRFLCVEPGGVKTRYAETSTGAFDVDRRNPAYRDPGLPTNVLLKYKESAEATRNWAEPGRVAEVLYGYVKKGGDMPLRLPLGSDSWGMQKKGLEEGLRDLESVRGVSLSTESEEQLRSIEFLQV</sequence>
<organism evidence="4 5">
    <name type="scientific">Trematosphaeria pertusa</name>
    <dbReference type="NCBI Taxonomy" id="390896"/>
    <lineage>
        <taxon>Eukaryota</taxon>
        <taxon>Fungi</taxon>
        <taxon>Dikarya</taxon>
        <taxon>Ascomycota</taxon>
        <taxon>Pezizomycotina</taxon>
        <taxon>Dothideomycetes</taxon>
        <taxon>Pleosporomycetidae</taxon>
        <taxon>Pleosporales</taxon>
        <taxon>Massarineae</taxon>
        <taxon>Trematosphaeriaceae</taxon>
        <taxon>Trematosphaeria</taxon>
    </lineage>
</organism>
<dbReference type="GeneID" id="54583718"/>
<dbReference type="PRINTS" id="PR00080">
    <property type="entry name" value="SDRFAMILY"/>
</dbReference>
<dbReference type="PANTHER" id="PTHR43976:SF16">
    <property type="entry name" value="SHORT-CHAIN DEHYDROGENASE_REDUCTASE FAMILY PROTEIN"/>
    <property type="match status" value="1"/>
</dbReference>
<proteinExistence type="inferred from homology"/>
<keyword evidence="2" id="KW-0560">Oxidoreductase</keyword>
<evidence type="ECO:0000256" key="3">
    <source>
        <dbReference type="RuleBase" id="RU000363"/>
    </source>
</evidence>
<dbReference type="PRINTS" id="PR00081">
    <property type="entry name" value="GDHRDH"/>
</dbReference>
<protein>
    <submittedName>
        <fullName evidence="4">Short-chain dehydrogenase</fullName>
    </submittedName>
</protein>
<dbReference type="RefSeq" id="XP_033676797.1">
    <property type="nucleotide sequence ID" value="XM_033830388.1"/>
</dbReference>
<comment type="similarity">
    <text evidence="1 3">Belongs to the short-chain dehydrogenases/reductases (SDR) family.</text>
</comment>
<dbReference type="InterPro" id="IPR036291">
    <property type="entry name" value="NAD(P)-bd_dom_sf"/>
</dbReference>
<dbReference type="InterPro" id="IPR051911">
    <property type="entry name" value="SDR_oxidoreductase"/>
</dbReference>
<dbReference type="PANTHER" id="PTHR43976">
    <property type="entry name" value="SHORT CHAIN DEHYDROGENASE"/>
    <property type="match status" value="1"/>
</dbReference>
<reference evidence="4" key="1">
    <citation type="journal article" date="2020" name="Stud. Mycol.">
        <title>101 Dothideomycetes genomes: a test case for predicting lifestyles and emergence of pathogens.</title>
        <authorList>
            <person name="Haridas S."/>
            <person name="Albert R."/>
            <person name="Binder M."/>
            <person name="Bloem J."/>
            <person name="Labutti K."/>
            <person name="Salamov A."/>
            <person name="Andreopoulos B."/>
            <person name="Baker S."/>
            <person name="Barry K."/>
            <person name="Bills G."/>
            <person name="Bluhm B."/>
            <person name="Cannon C."/>
            <person name="Castanera R."/>
            <person name="Culley D."/>
            <person name="Daum C."/>
            <person name="Ezra D."/>
            <person name="Gonzalez J."/>
            <person name="Henrissat B."/>
            <person name="Kuo A."/>
            <person name="Liang C."/>
            <person name="Lipzen A."/>
            <person name="Lutzoni F."/>
            <person name="Magnuson J."/>
            <person name="Mondo S."/>
            <person name="Nolan M."/>
            <person name="Ohm R."/>
            <person name="Pangilinan J."/>
            <person name="Park H.-J."/>
            <person name="Ramirez L."/>
            <person name="Alfaro M."/>
            <person name="Sun H."/>
            <person name="Tritt A."/>
            <person name="Yoshinaga Y."/>
            <person name="Zwiers L.-H."/>
            <person name="Turgeon B."/>
            <person name="Goodwin S."/>
            <person name="Spatafora J."/>
            <person name="Crous P."/>
            <person name="Grigoriev I."/>
        </authorList>
    </citation>
    <scope>NUCLEOTIDE SEQUENCE</scope>
    <source>
        <strain evidence="4">CBS 122368</strain>
    </source>
</reference>
<evidence type="ECO:0000256" key="2">
    <source>
        <dbReference type="ARBA" id="ARBA00023002"/>
    </source>
</evidence>
<evidence type="ECO:0000313" key="4">
    <source>
        <dbReference type="EMBL" id="KAF2241793.1"/>
    </source>
</evidence>
<evidence type="ECO:0000256" key="1">
    <source>
        <dbReference type="ARBA" id="ARBA00006484"/>
    </source>
</evidence>